<protein>
    <submittedName>
        <fullName evidence="2">DinB family protein</fullName>
    </submittedName>
</protein>
<keyword evidence="3" id="KW-1185">Reference proteome</keyword>
<dbReference type="AlphaFoldDB" id="A0A3S2U4R0"/>
<proteinExistence type="predicted"/>
<evidence type="ECO:0000313" key="2">
    <source>
        <dbReference type="EMBL" id="RVT75387.1"/>
    </source>
</evidence>
<dbReference type="SUPFAM" id="SSF109854">
    <property type="entry name" value="DinB/YfiT-like putative metalloenzymes"/>
    <property type="match status" value="1"/>
</dbReference>
<dbReference type="EMBL" id="SACJ01000006">
    <property type="protein sequence ID" value="RVT75387.1"/>
    <property type="molecule type" value="Genomic_DNA"/>
</dbReference>
<dbReference type="OrthoDB" id="1434917at2"/>
<evidence type="ECO:0000259" key="1">
    <source>
        <dbReference type="Pfam" id="PF12867"/>
    </source>
</evidence>
<comment type="caution">
    <text evidence="2">The sequence shown here is derived from an EMBL/GenBank/DDBJ whole genome shotgun (WGS) entry which is preliminary data.</text>
</comment>
<dbReference type="Gene3D" id="1.20.120.450">
    <property type="entry name" value="dinb family like domain"/>
    <property type="match status" value="1"/>
</dbReference>
<dbReference type="InterPro" id="IPR034660">
    <property type="entry name" value="DinB/YfiT-like"/>
</dbReference>
<dbReference type="RefSeq" id="WP_128195673.1">
    <property type="nucleotide sequence ID" value="NZ_SACJ01000006.1"/>
</dbReference>
<sequence>MNFNLNKSIEILERTPASLYSLLNNVSEDWILNNEGGQSWSVFNIIEHLIHCEKDNWIPRTEIILTKSIVVQFEPYDGVSQIKKSKNKTLTDLLNEFIKVRSISIEKLRDLNFSEEQLLKEAIHPELGIVNLSQLLSTWVVHDLDHLAQISRVMAKQYKNEVGPWIHYLKILKA</sequence>
<dbReference type="Proteomes" id="UP000285211">
    <property type="component" value="Unassembled WGS sequence"/>
</dbReference>
<dbReference type="Pfam" id="PF12867">
    <property type="entry name" value="DinB_2"/>
    <property type="match status" value="1"/>
</dbReference>
<evidence type="ECO:0000313" key="3">
    <source>
        <dbReference type="Proteomes" id="UP000285211"/>
    </source>
</evidence>
<name>A0A3S2U4R0_9FLAO</name>
<organism evidence="2 3">
    <name type="scientific">Flavobacterium sufflavum</name>
    <dbReference type="NCBI Taxonomy" id="1921138"/>
    <lineage>
        <taxon>Bacteria</taxon>
        <taxon>Pseudomonadati</taxon>
        <taxon>Bacteroidota</taxon>
        <taxon>Flavobacteriia</taxon>
        <taxon>Flavobacteriales</taxon>
        <taxon>Flavobacteriaceae</taxon>
        <taxon>Flavobacterium</taxon>
    </lineage>
</organism>
<accession>A0A3S2U4R0</accession>
<dbReference type="InterPro" id="IPR024775">
    <property type="entry name" value="DinB-like"/>
</dbReference>
<feature type="domain" description="DinB-like" evidence="1">
    <location>
        <begin position="12"/>
        <end position="150"/>
    </location>
</feature>
<gene>
    <name evidence="2" type="ORF">EOD40_11545</name>
</gene>
<reference evidence="2 3" key="1">
    <citation type="submission" date="2019-01" db="EMBL/GenBank/DDBJ databases">
        <authorList>
            <person name="Chen W.-M."/>
        </authorList>
    </citation>
    <scope>NUCLEOTIDE SEQUENCE [LARGE SCALE GENOMIC DNA]</scope>
    <source>
        <strain evidence="2 3">BBQ-12</strain>
    </source>
</reference>